<gene>
    <name evidence="1" type="ORF">KIM372_08130</name>
</gene>
<protein>
    <recommendedName>
        <fullName evidence="3">Hydrolase</fullName>
    </recommendedName>
</protein>
<accession>A0ABM8B7Q7</accession>
<organism evidence="1 2">
    <name type="scientific">Bombiscardovia nodaiensis</name>
    <dbReference type="NCBI Taxonomy" id="2932181"/>
    <lineage>
        <taxon>Bacteria</taxon>
        <taxon>Bacillati</taxon>
        <taxon>Actinomycetota</taxon>
        <taxon>Actinomycetes</taxon>
        <taxon>Bifidobacteriales</taxon>
        <taxon>Bifidobacteriaceae</taxon>
        <taxon>Bombiscardovia</taxon>
    </lineage>
</organism>
<dbReference type="InterPro" id="IPR029058">
    <property type="entry name" value="AB_hydrolase_fold"/>
</dbReference>
<evidence type="ECO:0008006" key="3">
    <source>
        <dbReference type="Google" id="ProtNLM"/>
    </source>
</evidence>
<evidence type="ECO:0000313" key="1">
    <source>
        <dbReference type="EMBL" id="BDR52906.1"/>
    </source>
</evidence>
<dbReference type="Gene3D" id="3.40.50.1820">
    <property type="entry name" value="alpha/beta hydrolase"/>
    <property type="match status" value="1"/>
</dbReference>
<proteinExistence type="predicted"/>
<evidence type="ECO:0000313" key="2">
    <source>
        <dbReference type="Proteomes" id="UP001321766"/>
    </source>
</evidence>
<dbReference type="EMBL" id="AP026798">
    <property type="protein sequence ID" value="BDR52906.1"/>
    <property type="molecule type" value="Genomic_DNA"/>
</dbReference>
<sequence>MVVEKSGYGLSDWSRDSRDVDTMLTESRAALKAAGLSGPYVLLPHSMSGLEALRWAQKYPDEVAGIVGLDMATPLAYKTRNLVPPAFVTALLGRLCRLGLPRLVPALTADQSPAIKIGQLRGKDKQIYREFFYRNYMDPDIQREINTVMSNAAKVASCAIPTVKMLLLVSNGKGTGYKRDEWRDLQRSFQAQQGNAQIRYFEAPHYLHDYLPEQIAQEIMSFLCE</sequence>
<dbReference type="Proteomes" id="UP001321766">
    <property type="component" value="Chromosome"/>
</dbReference>
<dbReference type="SUPFAM" id="SSF53474">
    <property type="entry name" value="alpha/beta-Hydrolases"/>
    <property type="match status" value="1"/>
</dbReference>
<keyword evidence="2" id="KW-1185">Reference proteome</keyword>
<reference evidence="1 2" key="1">
    <citation type="journal article" date="2023" name="Microbiol. Spectr.">
        <title>Symbiosis of Carpenter Bees with Uncharacterized Lactic Acid Bacteria Showing NAD Auxotrophy.</title>
        <authorList>
            <person name="Kawasaki S."/>
            <person name="Ozawa K."/>
            <person name="Mori T."/>
            <person name="Yamamoto A."/>
            <person name="Ito M."/>
            <person name="Ohkuma M."/>
            <person name="Sakamoto M."/>
            <person name="Matsutani M."/>
        </authorList>
    </citation>
    <scope>NUCLEOTIDE SEQUENCE [LARGE SCALE GENOMIC DNA]</scope>
    <source>
        <strain evidence="1 2">Kim37-2</strain>
    </source>
</reference>
<name>A0ABM8B7Q7_9BIFI</name>